<feature type="transmembrane region" description="Helical" evidence="8">
    <location>
        <begin position="92"/>
        <end position="115"/>
    </location>
</feature>
<dbReference type="AlphaFoldDB" id="A0A4R1S721"/>
<dbReference type="PANTHER" id="PTHR42929">
    <property type="entry name" value="INNER MEMBRANE ABC TRANSPORTER PERMEASE PROTEIN YDCU-RELATED-RELATED"/>
    <property type="match status" value="1"/>
</dbReference>
<dbReference type="GO" id="GO:0055085">
    <property type="term" value="P:transmembrane transport"/>
    <property type="evidence" value="ECO:0007669"/>
    <property type="project" value="InterPro"/>
</dbReference>
<evidence type="ECO:0000256" key="5">
    <source>
        <dbReference type="ARBA" id="ARBA00022692"/>
    </source>
</evidence>
<protein>
    <submittedName>
        <fullName evidence="10">Putative spermidine/putrescine transport system permease protein</fullName>
    </submittedName>
</protein>
<keyword evidence="6 8" id="KW-1133">Transmembrane helix</keyword>
<evidence type="ECO:0000259" key="9">
    <source>
        <dbReference type="PROSITE" id="PS50928"/>
    </source>
</evidence>
<comment type="subcellular location">
    <subcellularLocation>
        <location evidence="1 8">Cell membrane</location>
        <topology evidence="1 8">Multi-pass membrane protein</topology>
    </subcellularLocation>
</comment>
<keyword evidence="5 8" id="KW-0812">Transmembrane</keyword>
<evidence type="ECO:0000256" key="4">
    <source>
        <dbReference type="ARBA" id="ARBA00022475"/>
    </source>
</evidence>
<comment type="caution">
    <text evidence="10">The sequence shown here is derived from an EMBL/GenBank/DDBJ whole genome shotgun (WGS) entry which is preliminary data.</text>
</comment>
<sequence length="277" mass="30293">MRNKSVYLLLLPGLIVITLFLLVPLFSTVAMTFQGERGFSLARYADFFGDEFYLRIYLRTLRLSLIATGIAVLAGFPTAYYISKARQNLKGVYTILAVFPLLTSPVVRSFSWMVVLGKYGLVNKALLGLKLIDEPLKLLYNEFAIVIGFVNLFLPLMIMSLIGVMENIDHDLVEAAESLGASKFRSFLKVVFPLSIPGLIVGSILVFTGSFTAYTTPQLLGGNKSKVLATLIYQNAMTLSDWNGAAVIATVMILTTLLVSAAINRCTARLQGKAGLS</sequence>
<dbReference type="OrthoDB" id="9807047at2"/>
<evidence type="ECO:0000313" key="10">
    <source>
        <dbReference type="EMBL" id="TCL75146.1"/>
    </source>
</evidence>
<dbReference type="RefSeq" id="WP_132012831.1">
    <property type="nucleotide sequence ID" value="NZ_SLUN01000003.1"/>
</dbReference>
<gene>
    <name evidence="10" type="ORF">EDC14_100377</name>
</gene>
<feature type="transmembrane region" description="Helical" evidence="8">
    <location>
        <begin position="143"/>
        <end position="165"/>
    </location>
</feature>
<dbReference type="InterPro" id="IPR000515">
    <property type="entry name" value="MetI-like"/>
</dbReference>
<feature type="transmembrane region" description="Helical" evidence="8">
    <location>
        <begin position="56"/>
        <end position="80"/>
    </location>
</feature>
<proteinExistence type="inferred from homology"/>
<dbReference type="EMBL" id="SLUN01000003">
    <property type="protein sequence ID" value="TCL75146.1"/>
    <property type="molecule type" value="Genomic_DNA"/>
</dbReference>
<keyword evidence="4" id="KW-1003">Cell membrane</keyword>
<dbReference type="PANTHER" id="PTHR42929:SF1">
    <property type="entry name" value="INNER MEMBRANE ABC TRANSPORTER PERMEASE PROTEIN YDCU-RELATED"/>
    <property type="match status" value="1"/>
</dbReference>
<dbReference type="GO" id="GO:0005886">
    <property type="term" value="C:plasma membrane"/>
    <property type="evidence" value="ECO:0007669"/>
    <property type="project" value="UniProtKB-SubCell"/>
</dbReference>
<evidence type="ECO:0000256" key="1">
    <source>
        <dbReference type="ARBA" id="ARBA00004651"/>
    </source>
</evidence>
<dbReference type="InterPro" id="IPR035906">
    <property type="entry name" value="MetI-like_sf"/>
</dbReference>
<accession>A0A4R1S721</accession>
<dbReference type="PROSITE" id="PS50928">
    <property type="entry name" value="ABC_TM1"/>
    <property type="match status" value="1"/>
</dbReference>
<evidence type="ECO:0000256" key="8">
    <source>
        <dbReference type="RuleBase" id="RU363032"/>
    </source>
</evidence>
<dbReference type="CDD" id="cd06261">
    <property type="entry name" value="TM_PBP2"/>
    <property type="match status" value="1"/>
</dbReference>
<evidence type="ECO:0000256" key="2">
    <source>
        <dbReference type="ARBA" id="ARBA00007069"/>
    </source>
</evidence>
<feature type="transmembrane region" description="Helical" evidence="8">
    <location>
        <begin position="186"/>
        <end position="207"/>
    </location>
</feature>
<organism evidence="10 11">
    <name type="scientific">Hydrogenispora ethanolica</name>
    <dbReference type="NCBI Taxonomy" id="1082276"/>
    <lineage>
        <taxon>Bacteria</taxon>
        <taxon>Bacillati</taxon>
        <taxon>Bacillota</taxon>
        <taxon>Hydrogenispora</taxon>
    </lineage>
</organism>
<evidence type="ECO:0000313" key="11">
    <source>
        <dbReference type="Proteomes" id="UP000295008"/>
    </source>
</evidence>
<evidence type="ECO:0000256" key="3">
    <source>
        <dbReference type="ARBA" id="ARBA00022448"/>
    </source>
</evidence>
<feature type="transmembrane region" description="Helical" evidence="8">
    <location>
        <begin position="242"/>
        <end position="263"/>
    </location>
</feature>
<keyword evidence="7 8" id="KW-0472">Membrane</keyword>
<name>A0A4R1S721_HYDET</name>
<dbReference type="Pfam" id="PF00528">
    <property type="entry name" value="BPD_transp_1"/>
    <property type="match status" value="1"/>
</dbReference>
<dbReference type="SUPFAM" id="SSF161098">
    <property type="entry name" value="MetI-like"/>
    <property type="match status" value="1"/>
</dbReference>
<evidence type="ECO:0000256" key="7">
    <source>
        <dbReference type="ARBA" id="ARBA00023136"/>
    </source>
</evidence>
<dbReference type="Proteomes" id="UP000295008">
    <property type="component" value="Unassembled WGS sequence"/>
</dbReference>
<feature type="domain" description="ABC transmembrane type-1" evidence="9">
    <location>
        <begin position="57"/>
        <end position="263"/>
    </location>
</feature>
<evidence type="ECO:0000256" key="6">
    <source>
        <dbReference type="ARBA" id="ARBA00022989"/>
    </source>
</evidence>
<reference evidence="10 11" key="1">
    <citation type="submission" date="2019-03" db="EMBL/GenBank/DDBJ databases">
        <title>Genomic Encyclopedia of Type Strains, Phase IV (KMG-IV): sequencing the most valuable type-strain genomes for metagenomic binning, comparative biology and taxonomic classification.</title>
        <authorList>
            <person name="Goeker M."/>
        </authorList>
    </citation>
    <scope>NUCLEOTIDE SEQUENCE [LARGE SCALE GENOMIC DNA]</scope>
    <source>
        <strain evidence="10 11">LX-B</strain>
    </source>
</reference>
<dbReference type="Gene3D" id="1.10.3720.10">
    <property type="entry name" value="MetI-like"/>
    <property type="match status" value="1"/>
</dbReference>
<keyword evidence="3 8" id="KW-0813">Transport</keyword>
<comment type="similarity">
    <text evidence="2">Belongs to the binding-protein-dependent transport system permease family. CysTW subfamily.</text>
</comment>
<keyword evidence="11" id="KW-1185">Reference proteome</keyword>